<dbReference type="SUPFAM" id="SSF111369">
    <property type="entry name" value="HlyD-like secretion proteins"/>
    <property type="match status" value="1"/>
</dbReference>
<evidence type="ECO:0000256" key="3">
    <source>
        <dbReference type="ARBA" id="ARBA00022989"/>
    </source>
</evidence>
<dbReference type="PANTHER" id="PTHR30367:SF12">
    <property type="entry name" value="P-HYDROXYBENZOIC ACID EFFLUX PUMP SUBUNIT AAEA"/>
    <property type="match status" value="1"/>
</dbReference>
<comment type="similarity">
    <text evidence="1">Belongs to the membrane fusion protein (MFP) (TC 8.A.1) family.</text>
</comment>
<dbReference type="InterPro" id="IPR050393">
    <property type="entry name" value="MFP_Efflux_Pump"/>
</dbReference>
<dbReference type="Gene3D" id="2.40.30.170">
    <property type="match status" value="1"/>
</dbReference>
<geneLocation type="plasmid" evidence="8 9">
    <name>pBB2</name>
</geneLocation>
<dbReference type="InterPro" id="IPR058625">
    <property type="entry name" value="MdtA-like_BSH"/>
</dbReference>
<evidence type="ECO:0000256" key="1">
    <source>
        <dbReference type="ARBA" id="ARBA00009477"/>
    </source>
</evidence>
<feature type="domain" description="p-hydroxybenzoic acid efflux pump subunit AaeA-like beta-barrel" evidence="7">
    <location>
        <begin position="199"/>
        <end position="295"/>
    </location>
</feature>
<organism evidence="8 9">
    <name type="scientific">Cupriavidus necator (strain ATCC 43291 / DSM 13513 / CCUG 52238 / LMG 8453 / N-1)</name>
    <name type="common">Ralstonia eutropha</name>
    <dbReference type="NCBI Taxonomy" id="1042878"/>
    <lineage>
        <taxon>Bacteria</taxon>
        <taxon>Pseudomonadati</taxon>
        <taxon>Pseudomonadota</taxon>
        <taxon>Betaproteobacteria</taxon>
        <taxon>Burkholderiales</taxon>
        <taxon>Burkholderiaceae</taxon>
        <taxon>Cupriavidus</taxon>
    </lineage>
</organism>
<name>F8GYA6_CUPNN</name>
<keyword evidence="2 5" id="KW-0812">Transmembrane</keyword>
<dbReference type="InterPro" id="IPR058634">
    <property type="entry name" value="AaeA-lik-b-barrel"/>
</dbReference>
<dbReference type="Proteomes" id="UP000006798">
    <property type="component" value="Plasmid pBB2"/>
</dbReference>
<evidence type="ECO:0000259" key="6">
    <source>
        <dbReference type="Pfam" id="PF25917"/>
    </source>
</evidence>
<evidence type="ECO:0000256" key="2">
    <source>
        <dbReference type="ARBA" id="ARBA00022692"/>
    </source>
</evidence>
<dbReference type="Gene3D" id="2.40.50.100">
    <property type="match status" value="1"/>
</dbReference>
<dbReference type="InterPro" id="IPR006143">
    <property type="entry name" value="RND_pump_MFP"/>
</dbReference>
<evidence type="ECO:0000256" key="5">
    <source>
        <dbReference type="SAM" id="Phobius"/>
    </source>
</evidence>
<gene>
    <name evidence="8" type="primary">hlyD</name>
    <name evidence="8" type="ordered locus">CNE_BB2p00310</name>
</gene>
<dbReference type="Pfam" id="PF25963">
    <property type="entry name" value="Beta-barrel_AAEA"/>
    <property type="match status" value="1"/>
</dbReference>
<dbReference type="GO" id="GO:0016020">
    <property type="term" value="C:membrane"/>
    <property type="evidence" value="ECO:0007669"/>
    <property type="project" value="InterPro"/>
</dbReference>
<dbReference type="NCBIfam" id="TIGR01730">
    <property type="entry name" value="RND_mfp"/>
    <property type="match status" value="1"/>
</dbReference>
<feature type="transmembrane region" description="Helical" evidence="5">
    <location>
        <begin position="16"/>
        <end position="38"/>
    </location>
</feature>
<evidence type="ECO:0000313" key="8">
    <source>
        <dbReference type="EMBL" id="AEI82847.1"/>
    </source>
</evidence>
<sequence length="300" mass="33340">MTDQEADRNMKPNGPAIVRVLATALLLTAAALLGYSLWQHYMYSPWTRDGRVRADVVNIAADVSGLVSRVPVRDNQEVRKGDLLFVIDQERFRQALAQAEAQVQARKAELDMRHRQAMRRMNLDSAVVSSESREDISAQEKQARANYDASLAALDTARLNLHRSEVSAPVDGYVTNLNLHAGDYVSAGAARMALIDKHSYWVYGYFEETKLPNVHVGARAEVRLLSGGKPLEGHVESIARGIADRDNPTTANLLADVNPVFTWIRLAQRIPVRIHLDAPPRDLLLAMGTTCTVTILPERR</sequence>
<reference evidence="8 9" key="1">
    <citation type="journal article" date="2011" name="J. Bacteriol.">
        <title>Complete genome sequence of the type strain Cupriavidus necator N-1.</title>
        <authorList>
            <person name="Poehlein A."/>
            <person name="Kusian B."/>
            <person name="Friedrich B."/>
            <person name="Daniel R."/>
            <person name="Bowien B."/>
        </authorList>
    </citation>
    <scope>NUCLEOTIDE SEQUENCE [LARGE SCALE GENOMIC DNA]</scope>
    <source>
        <strain evidence="9">ATCC 43291 / DSM 13513 / CCUG 52238 / LMG 8453 / N-1</strain>
        <plasmid evidence="8 9">pBB2</plasmid>
    </source>
</reference>
<evidence type="ECO:0000259" key="7">
    <source>
        <dbReference type="Pfam" id="PF25963"/>
    </source>
</evidence>
<dbReference type="GO" id="GO:0022857">
    <property type="term" value="F:transmembrane transporter activity"/>
    <property type="evidence" value="ECO:0007669"/>
    <property type="project" value="InterPro"/>
</dbReference>
<proteinExistence type="inferred from homology"/>
<dbReference type="EMBL" id="CP002880">
    <property type="protein sequence ID" value="AEI82847.1"/>
    <property type="molecule type" value="Genomic_DNA"/>
</dbReference>
<keyword evidence="4 5" id="KW-0472">Membrane</keyword>
<dbReference type="AlphaFoldDB" id="F8GYA6"/>
<keyword evidence="3 5" id="KW-1133">Transmembrane helix</keyword>
<feature type="domain" description="Multidrug resistance protein MdtA-like barrel-sandwich hybrid" evidence="6">
    <location>
        <begin position="56"/>
        <end position="195"/>
    </location>
</feature>
<protein>
    <submittedName>
        <fullName evidence="8">Secretion protein HlyD</fullName>
    </submittedName>
</protein>
<keyword evidence="8" id="KW-0614">Plasmid</keyword>
<dbReference type="KEGG" id="cnc:CNE_BB2p00310"/>
<evidence type="ECO:0000313" key="9">
    <source>
        <dbReference type="Proteomes" id="UP000006798"/>
    </source>
</evidence>
<dbReference type="HOGENOM" id="CLU_018816_15_2_4"/>
<accession>F8GYA6</accession>
<dbReference type="PANTHER" id="PTHR30367">
    <property type="entry name" value="P-HYDROXYBENZOIC ACID EFFLUX PUMP SUBUNIT AAEA-RELATED"/>
    <property type="match status" value="1"/>
</dbReference>
<dbReference type="Pfam" id="PF25917">
    <property type="entry name" value="BSH_RND"/>
    <property type="match status" value="1"/>
</dbReference>
<evidence type="ECO:0000256" key="4">
    <source>
        <dbReference type="ARBA" id="ARBA00023136"/>
    </source>
</evidence>